<dbReference type="Proteomes" id="UP000005837">
    <property type="component" value="Unassembled WGS sequence"/>
</dbReference>
<dbReference type="Pfam" id="PF06041">
    <property type="entry name" value="DUF924"/>
    <property type="match status" value="1"/>
</dbReference>
<proteinExistence type="predicted"/>
<dbReference type="EMBL" id="ACEA01000008">
    <property type="protein sequence ID" value="EEG24891.1"/>
    <property type="molecule type" value="Genomic_DNA"/>
</dbReference>
<organism evidence="1 2">
    <name type="scientific">Eikenella corrodens ATCC 23834</name>
    <dbReference type="NCBI Taxonomy" id="546274"/>
    <lineage>
        <taxon>Bacteria</taxon>
        <taxon>Pseudomonadati</taxon>
        <taxon>Pseudomonadota</taxon>
        <taxon>Betaproteobacteria</taxon>
        <taxon>Neisseriales</taxon>
        <taxon>Neisseriaceae</taxon>
        <taxon>Eikenella</taxon>
    </lineage>
</organism>
<protein>
    <recommendedName>
        <fullName evidence="3">DUF924 domain-containing protein</fullName>
    </recommendedName>
</protein>
<comment type="caution">
    <text evidence="1">The sequence shown here is derived from an EMBL/GenBank/DDBJ whole genome shotgun (WGS) entry which is preliminary data.</text>
</comment>
<dbReference type="InterPro" id="IPR010323">
    <property type="entry name" value="DUF924"/>
</dbReference>
<dbReference type="Gene3D" id="1.20.58.320">
    <property type="entry name" value="TPR-like"/>
    <property type="match status" value="1"/>
</dbReference>
<gene>
    <name evidence="1" type="ORF">EIKCOROL_00400</name>
</gene>
<accession>C0DSS7</accession>
<dbReference type="InterPro" id="IPR011990">
    <property type="entry name" value="TPR-like_helical_dom_sf"/>
</dbReference>
<evidence type="ECO:0000313" key="1">
    <source>
        <dbReference type="EMBL" id="EEG24891.1"/>
    </source>
</evidence>
<dbReference type="eggNOG" id="COG3803">
    <property type="taxonomic scope" value="Bacteria"/>
</dbReference>
<sequence length="187" mass="21875">MKGNSMNAICPDDVLDFWFNPTNQAFWFAKNPDFDQQIRERFAVVWSQAAQSELNSWRSNLRGRLAEIIVLDQFSRNLHRNSPQAFAQDNMAVVLAQEAVREQGFAEMQSEERQFMLMPLMHSESRAIHQQAVELFARYTNEYVLDFEIKHREIIERFGRYPHRNAVLGRQSTAEELAFLQEPGSSF</sequence>
<dbReference type="Gene3D" id="1.25.40.10">
    <property type="entry name" value="Tetratricopeptide repeat domain"/>
    <property type="match status" value="1"/>
</dbReference>
<dbReference type="SUPFAM" id="SSF48452">
    <property type="entry name" value="TPR-like"/>
    <property type="match status" value="1"/>
</dbReference>
<reference evidence="1 2" key="1">
    <citation type="submission" date="2009-01" db="EMBL/GenBank/DDBJ databases">
        <authorList>
            <person name="Fulton L."/>
            <person name="Clifton S."/>
            <person name="Chinwalla A.T."/>
            <person name="Mitreva M."/>
            <person name="Sodergren E."/>
            <person name="Weinstock G."/>
            <person name="Clifton S."/>
            <person name="Dooling D.J."/>
            <person name="Fulton B."/>
            <person name="Minx P."/>
            <person name="Pepin K.H."/>
            <person name="Johnson M."/>
            <person name="Bhonagiri V."/>
            <person name="Nash W.E."/>
            <person name="Mardis E.R."/>
            <person name="Wilson R.K."/>
        </authorList>
    </citation>
    <scope>NUCLEOTIDE SEQUENCE [LARGE SCALE GENOMIC DNA]</scope>
    <source>
        <strain evidence="1 2">ATCC 23834</strain>
    </source>
</reference>
<evidence type="ECO:0008006" key="3">
    <source>
        <dbReference type="Google" id="ProtNLM"/>
    </source>
</evidence>
<dbReference type="AlphaFoldDB" id="C0DSS7"/>
<name>C0DSS7_EIKCO</name>
<evidence type="ECO:0000313" key="2">
    <source>
        <dbReference type="Proteomes" id="UP000005837"/>
    </source>
</evidence>
<dbReference type="HOGENOM" id="CLU_065010_2_0_4"/>